<name>A0ACB7USJ3_DIOAL</name>
<comment type="caution">
    <text evidence="1">The sequence shown here is derived from an EMBL/GenBank/DDBJ whole genome shotgun (WGS) entry which is preliminary data.</text>
</comment>
<keyword evidence="1" id="KW-0723">Serine/threonine-protein kinase</keyword>
<reference evidence="2" key="1">
    <citation type="journal article" date="2022" name="Nat. Commun.">
        <title>Chromosome evolution and the genetic basis of agronomically important traits in greater yam.</title>
        <authorList>
            <person name="Bredeson J.V."/>
            <person name="Lyons J.B."/>
            <person name="Oniyinde I.O."/>
            <person name="Okereke N.R."/>
            <person name="Kolade O."/>
            <person name="Nnabue I."/>
            <person name="Nwadili C.O."/>
            <person name="Hribova E."/>
            <person name="Parker M."/>
            <person name="Nwogha J."/>
            <person name="Shu S."/>
            <person name="Carlson J."/>
            <person name="Kariba R."/>
            <person name="Muthemba S."/>
            <person name="Knop K."/>
            <person name="Barton G.J."/>
            <person name="Sherwood A.V."/>
            <person name="Lopez-Montes A."/>
            <person name="Asiedu R."/>
            <person name="Jamnadass R."/>
            <person name="Muchugi A."/>
            <person name="Goodstein D."/>
            <person name="Egesi C.N."/>
            <person name="Featherston J."/>
            <person name="Asfaw A."/>
            <person name="Simpson G.G."/>
            <person name="Dolezel J."/>
            <person name="Hendre P.S."/>
            <person name="Van Deynze A."/>
            <person name="Kumar P.L."/>
            <person name="Obidiegwu J.E."/>
            <person name="Bhattacharjee R."/>
            <person name="Rokhsar D.S."/>
        </authorList>
    </citation>
    <scope>NUCLEOTIDE SEQUENCE [LARGE SCALE GENOMIC DNA]</scope>
    <source>
        <strain evidence="2">cv. TDa95/00328</strain>
    </source>
</reference>
<protein>
    <submittedName>
        <fullName evidence="1">Non-specific serine/threonine protein kinase protein</fullName>
        <ecNumber evidence="1">2.7.11.1</ecNumber>
    </submittedName>
</protein>
<keyword evidence="2" id="KW-1185">Reference proteome</keyword>
<dbReference type="Proteomes" id="UP000827976">
    <property type="component" value="Chromosome 14"/>
</dbReference>
<sequence length="672" mass="74228">MPLLLLFFSLFLVTLLVSSQLTVGAGDCPLDFSWSNLTLAASTCSNRDERAQCCRYINAFVAVSVAHYANATGKLGVPSAFSDTCLDSVSQTLELNGVPPNATAFCGLGPKIRVSYQCEGRETVLEMLQSPNFSDVIGSCKMPLSLDSSCKRCLNSGINYLHHLIGAEDNVTLSICRNAAFVALASQGDNMLAVDMSSCFFGVKGFSNLTEPSSPYSPEPAAPPISVPAQPPIQHLIATPPKEHHKKYSITLIPGIGIAVIVTAILLLLILIFLIRKKSRELESADINMGTSWNAFPPLQVRKCSEGTSPMFRRFSYKETKKATNSFSTVIGSGGFGTVYRAQFSDGSTVAVKRMNKVSRQGEEEFCREMELLGRLHHRHLVALKGFCVDRQERFLMYEYMENGSLKDHLHSPGRNPLRWRTRLQIAIDVANALEYLHFYCDPPLCHRDIKSSNILLDENFVAKVADFGLAHASRSGAISFEPVNTDIRGTPGYMDPEYVVTQELTEKSDIYSYGVLLLELVTGRKAIQDNKNLVEWAQKYMTEDTNLHQLVDSTIAASSIDFDQLQTVVEIIQWCTQKEGRARPSIKQVLRVFSERLDPVHNGFAEAFENGQDVYSGGQSSKVMAYRSEFIYHSGDARCLQSSSSTTRSYCSRSVLLETGSPQSPSNVLSV</sequence>
<evidence type="ECO:0000313" key="2">
    <source>
        <dbReference type="Proteomes" id="UP000827976"/>
    </source>
</evidence>
<dbReference type="EMBL" id="CM037024">
    <property type="protein sequence ID" value="KAH7663612.1"/>
    <property type="molecule type" value="Genomic_DNA"/>
</dbReference>
<keyword evidence="1" id="KW-0808">Transferase</keyword>
<dbReference type="EC" id="2.7.11.1" evidence="1"/>
<proteinExistence type="predicted"/>
<accession>A0ACB7USJ3</accession>
<evidence type="ECO:0000313" key="1">
    <source>
        <dbReference type="EMBL" id="KAH7663612.1"/>
    </source>
</evidence>
<organism evidence="1 2">
    <name type="scientific">Dioscorea alata</name>
    <name type="common">Purple yam</name>
    <dbReference type="NCBI Taxonomy" id="55571"/>
    <lineage>
        <taxon>Eukaryota</taxon>
        <taxon>Viridiplantae</taxon>
        <taxon>Streptophyta</taxon>
        <taxon>Embryophyta</taxon>
        <taxon>Tracheophyta</taxon>
        <taxon>Spermatophyta</taxon>
        <taxon>Magnoliopsida</taxon>
        <taxon>Liliopsida</taxon>
        <taxon>Dioscoreales</taxon>
        <taxon>Dioscoreaceae</taxon>
        <taxon>Dioscorea</taxon>
    </lineage>
</organism>
<keyword evidence="1" id="KW-0418">Kinase</keyword>
<gene>
    <name evidence="1" type="ORF">IHE45_14G067500</name>
</gene>